<dbReference type="EMBL" id="JBHSMJ010000009">
    <property type="protein sequence ID" value="MFC5448612.1"/>
    <property type="molecule type" value="Genomic_DNA"/>
</dbReference>
<reference evidence="2" key="1">
    <citation type="journal article" date="2019" name="Int. J. Syst. Evol. Microbiol.">
        <title>The Global Catalogue of Microorganisms (GCM) 10K type strain sequencing project: providing services to taxonomists for standard genome sequencing and annotation.</title>
        <authorList>
            <consortium name="The Broad Institute Genomics Platform"/>
            <consortium name="The Broad Institute Genome Sequencing Center for Infectious Disease"/>
            <person name="Wu L."/>
            <person name="Ma J."/>
        </authorList>
    </citation>
    <scope>NUCLEOTIDE SEQUENCE [LARGE SCALE GENOMIC DNA]</scope>
    <source>
        <strain evidence="2">KACC 11904</strain>
    </source>
</reference>
<dbReference type="RefSeq" id="WP_270878274.1">
    <property type="nucleotide sequence ID" value="NZ_JAQFVF010000018.1"/>
</dbReference>
<organism evidence="1 2">
    <name type="scientific">Paenibacillus aestuarii</name>
    <dbReference type="NCBI Taxonomy" id="516965"/>
    <lineage>
        <taxon>Bacteria</taxon>
        <taxon>Bacillati</taxon>
        <taxon>Bacillota</taxon>
        <taxon>Bacilli</taxon>
        <taxon>Bacillales</taxon>
        <taxon>Paenibacillaceae</taxon>
        <taxon>Paenibacillus</taxon>
    </lineage>
</organism>
<protein>
    <submittedName>
        <fullName evidence="1">Uncharacterized protein</fullName>
    </submittedName>
</protein>
<comment type="caution">
    <text evidence="1">The sequence shown here is derived from an EMBL/GenBank/DDBJ whole genome shotgun (WGS) entry which is preliminary data.</text>
</comment>
<accession>A0ABW0K747</accession>
<keyword evidence="2" id="KW-1185">Reference proteome</keyword>
<gene>
    <name evidence="1" type="ORF">ACFPOG_10085</name>
</gene>
<name>A0ABW0K747_9BACL</name>
<evidence type="ECO:0000313" key="1">
    <source>
        <dbReference type="EMBL" id="MFC5448612.1"/>
    </source>
</evidence>
<evidence type="ECO:0000313" key="2">
    <source>
        <dbReference type="Proteomes" id="UP001596044"/>
    </source>
</evidence>
<dbReference type="Proteomes" id="UP001596044">
    <property type="component" value="Unassembled WGS sequence"/>
</dbReference>
<proteinExistence type="predicted"/>
<sequence>MRNQLRAYSWRKRRFRVWKKRLQEQFQLIMLRHSLSMPCTLHVSPGPFYGGSVVIDRQYRRANIYIHIPYDRYVTPDERQVLNRYSLKKNALPYFILFHEFYHFIDALEHLRNHERYNLDHYQILLKKAAHKATNYRGLDVEQRADDFAYQQFVQQCKKAG</sequence>